<dbReference type="AlphaFoldDB" id="A0A422PZJ9"/>
<feature type="compositionally biased region" description="Basic residues" evidence="1">
    <location>
        <begin position="179"/>
        <end position="196"/>
    </location>
</feature>
<dbReference type="GeneID" id="40316490"/>
<reference evidence="2 3" key="1">
    <citation type="journal article" date="2018" name="BMC Genomics">
        <title>Genomic comparison of Trypanosoma conorhini and Trypanosoma rangeli to Trypanosoma cruzi strains of high and low virulence.</title>
        <authorList>
            <person name="Bradwell K.R."/>
            <person name="Koparde V.N."/>
            <person name="Matveyev A.V."/>
            <person name="Serrano M.G."/>
            <person name="Alves J.M."/>
            <person name="Parikh H."/>
            <person name="Huang B."/>
            <person name="Lee V."/>
            <person name="Espinosa-Alvarez O."/>
            <person name="Ortiz P.A."/>
            <person name="Costa-Martins A.G."/>
            <person name="Teixeira M.M."/>
            <person name="Buck G.A."/>
        </authorList>
    </citation>
    <scope>NUCLEOTIDE SEQUENCE [LARGE SCALE GENOMIC DNA]</scope>
    <source>
        <strain evidence="2 3">025E</strain>
    </source>
</reference>
<feature type="non-terminal residue" evidence="2">
    <location>
        <position position="1"/>
    </location>
</feature>
<evidence type="ECO:0000313" key="2">
    <source>
        <dbReference type="EMBL" id="RNF23185.1"/>
    </source>
</evidence>
<feature type="compositionally biased region" description="Polar residues" evidence="1">
    <location>
        <begin position="134"/>
        <end position="144"/>
    </location>
</feature>
<evidence type="ECO:0000256" key="1">
    <source>
        <dbReference type="SAM" id="MobiDB-lite"/>
    </source>
</evidence>
<protein>
    <submittedName>
        <fullName evidence="2">Uncharacterized protein</fullName>
    </submittedName>
</protein>
<feature type="region of interest" description="Disordered" evidence="1">
    <location>
        <begin position="37"/>
        <end position="61"/>
    </location>
</feature>
<name>A0A422PZJ9_9TRYP</name>
<comment type="caution">
    <text evidence="2">The sequence shown here is derived from an EMBL/GenBank/DDBJ whole genome shotgun (WGS) entry which is preliminary data.</text>
</comment>
<organism evidence="2 3">
    <name type="scientific">Trypanosoma conorhini</name>
    <dbReference type="NCBI Taxonomy" id="83891"/>
    <lineage>
        <taxon>Eukaryota</taxon>
        <taxon>Discoba</taxon>
        <taxon>Euglenozoa</taxon>
        <taxon>Kinetoplastea</taxon>
        <taxon>Metakinetoplastina</taxon>
        <taxon>Trypanosomatida</taxon>
        <taxon>Trypanosomatidae</taxon>
        <taxon>Trypanosoma</taxon>
    </lineage>
</organism>
<feature type="compositionally biased region" description="Basic residues" evidence="1">
    <location>
        <begin position="152"/>
        <end position="161"/>
    </location>
</feature>
<accession>A0A422PZJ9</accession>
<gene>
    <name evidence="2" type="ORF">Tco025E_02879</name>
</gene>
<dbReference type="EMBL" id="MKKU01000122">
    <property type="protein sequence ID" value="RNF23185.1"/>
    <property type="molecule type" value="Genomic_DNA"/>
</dbReference>
<sequence>HKLLWKRRRPRGVRLQEAANFPQPLRQRCRRRASLRRGGRRSCRTAPPRIPIAGRRGNRPLQFDDASMQVPNEKALGAHVGHQLLSSGSAQFVLHPPPPPNTLVCRSPFPPRGVAPASASASPRTRAHRGRAHSPSTAPLSHAQQGPLAQRQAKKGVKRRLHLTEGGEEGAAGSTQDRRRGRRGSRPQRAQRRGTHNGRPAHAPTYGRSALPPPTSETTTTAKQQPRRHPRRLCGEGPPCPAHGACLVLPSGGTGVRDAGPQAAGTVNAKRA</sequence>
<evidence type="ECO:0000313" key="3">
    <source>
        <dbReference type="Proteomes" id="UP000284403"/>
    </source>
</evidence>
<proteinExistence type="predicted"/>
<dbReference type="Proteomes" id="UP000284403">
    <property type="component" value="Unassembled WGS sequence"/>
</dbReference>
<feature type="region of interest" description="Disordered" evidence="1">
    <location>
        <begin position="95"/>
        <end position="242"/>
    </location>
</feature>
<feature type="compositionally biased region" description="Low complexity" evidence="1">
    <location>
        <begin position="114"/>
        <end position="124"/>
    </location>
</feature>
<dbReference type="RefSeq" id="XP_029230095.1">
    <property type="nucleotide sequence ID" value="XM_029369802.1"/>
</dbReference>
<keyword evidence="3" id="KW-1185">Reference proteome</keyword>